<evidence type="ECO:0000313" key="2">
    <source>
        <dbReference type="Proteomes" id="UP000278475"/>
    </source>
</evidence>
<protein>
    <submittedName>
        <fullName evidence="1">Uncharacterized protein</fullName>
    </submittedName>
</protein>
<dbReference type="AlphaFoldDB" id="A0A497EK41"/>
<proteinExistence type="predicted"/>
<comment type="caution">
    <text evidence="1">The sequence shown here is derived from an EMBL/GenBank/DDBJ whole genome shotgun (WGS) entry which is preliminary data.</text>
</comment>
<sequence length="129" mass="14092">MKGKELACREGCVDNTLMLLEMLHVDYGCNGEFSIGCGKGFDKSELDNLKDPVLVVGPCAVEEVGEYLKQRYKVVTVNYCNDLSAVLTALIKLMGIGTTRIVPMSPLKLILTWINAKLHGSTANTPPIF</sequence>
<gene>
    <name evidence="1" type="ORF">DRJ31_09630</name>
</gene>
<accession>A0A497EK41</accession>
<reference evidence="1 2" key="1">
    <citation type="submission" date="2018-06" db="EMBL/GenBank/DDBJ databases">
        <title>Extensive metabolic versatility and redundancy in microbially diverse, dynamic hydrothermal sediments.</title>
        <authorList>
            <person name="Dombrowski N."/>
            <person name="Teske A."/>
            <person name="Baker B.J."/>
        </authorList>
    </citation>
    <scope>NUCLEOTIDE SEQUENCE [LARGE SCALE GENOMIC DNA]</scope>
    <source>
        <strain evidence="1">B66_G16</strain>
    </source>
</reference>
<dbReference type="Proteomes" id="UP000278475">
    <property type="component" value="Unassembled WGS sequence"/>
</dbReference>
<name>A0A497EK41_9CREN</name>
<evidence type="ECO:0000313" key="1">
    <source>
        <dbReference type="EMBL" id="RLE46803.1"/>
    </source>
</evidence>
<organism evidence="1 2">
    <name type="scientific">Thermoproteota archaeon</name>
    <dbReference type="NCBI Taxonomy" id="2056631"/>
    <lineage>
        <taxon>Archaea</taxon>
        <taxon>Thermoproteota</taxon>
    </lineage>
</organism>
<dbReference type="EMBL" id="QMQV01000165">
    <property type="protein sequence ID" value="RLE46803.1"/>
    <property type="molecule type" value="Genomic_DNA"/>
</dbReference>